<feature type="domain" description="PHD-type" evidence="5">
    <location>
        <begin position="86"/>
        <end position="148"/>
    </location>
</feature>
<dbReference type="WBParaSite" id="SMUV_0000045901-mRNA-1">
    <property type="protein sequence ID" value="SMUV_0000045901-mRNA-1"/>
    <property type="gene ID" value="SMUV_0000045901"/>
</dbReference>
<dbReference type="Proteomes" id="UP000046393">
    <property type="component" value="Unplaced"/>
</dbReference>
<dbReference type="SUPFAM" id="SSF57903">
    <property type="entry name" value="FYVE/PHD zinc finger"/>
    <property type="match status" value="1"/>
</dbReference>
<evidence type="ECO:0000259" key="6">
    <source>
        <dbReference type="PROSITE" id="PS50089"/>
    </source>
</evidence>
<feature type="domain" description="RING-type" evidence="6">
    <location>
        <begin position="12"/>
        <end position="35"/>
    </location>
</feature>
<keyword evidence="2 4" id="KW-0863">Zinc-finger</keyword>
<dbReference type="InterPro" id="IPR011011">
    <property type="entry name" value="Znf_FYVE_PHD"/>
</dbReference>
<dbReference type="InterPro" id="IPR047157">
    <property type="entry name" value="PHRF1/Atg35"/>
</dbReference>
<dbReference type="InterPro" id="IPR001841">
    <property type="entry name" value="Znf_RING"/>
</dbReference>
<dbReference type="Gene3D" id="3.30.40.10">
    <property type="entry name" value="Zinc/RING finger domain, C3HC4 (zinc finger)"/>
    <property type="match status" value="2"/>
</dbReference>
<name>A0A0N5A8P9_9BILA</name>
<dbReference type="InterPro" id="IPR019787">
    <property type="entry name" value="Znf_PHD-finger"/>
</dbReference>
<dbReference type="InterPro" id="IPR013083">
    <property type="entry name" value="Znf_RING/FYVE/PHD"/>
</dbReference>
<keyword evidence="3" id="KW-0862">Zinc</keyword>
<evidence type="ECO:0000313" key="8">
    <source>
        <dbReference type="WBParaSite" id="SMUV_0000045901-mRNA-1"/>
    </source>
</evidence>
<dbReference type="SMART" id="SM00249">
    <property type="entry name" value="PHD"/>
    <property type="match status" value="1"/>
</dbReference>
<evidence type="ECO:0000256" key="1">
    <source>
        <dbReference type="ARBA" id="ARBA00022723"/>
    </source>
</evidence>
<sequence>APKFPTGRPDCCEHLFCFLCINNWVKRRSECPLCKRLTRFIIKVSADGKETKVKVRQRTEAEFSHELANADSQYGPQEEVDITIAFAVCRICHRSDNADRLLLCDGTVGQELDGSPIRCNAAYHCYCLPVPLDEVPRGRWYCPFCIDMRVCFCFL</sequence>
<evidence type="ECO:0000256" key="2">
    <source>
        <dbReference type="ARBA" id="ARBA00022771"/>
    </source>
</evidence>
<dbReference type="Pfam" id="PF00097">
    <property type="entry name" value="zf-C3HC4"/>
    <property type="match status" value="1"/>
</dbReference>
<dbReference type="PROSITE" id="PS50089">
    <property type="entry name" value="ZF_RING_2"/>
    <property type="match status" value="1"/>
</dbReference>
<evidence type="ECO:0000256" key="4">
    <source>
        <dbReference type="PROSITE-ProRule" id="PRU00175"/>
    </source>
</evidence>
<dbReference type="GO" id="GO:0008270">
    <property type="term" value="F:zinc ion binding"/>
    <property type="evidence" value="ECO:0007669"/>
    <property type="project" value="UniProtKB-KW"/>
</dbReference>
<organism evidence="7 8">
    <name type="scientific">Syphacia muris</name>
    <dbReference type="NCBI Taxonomy" id="451379"/>
    <lineage>
        <taxon>Eukaryota</taxon>
        <taxon>Metazoa</taxon>
        <taxon>Ecdysozoa</taxon>
        <taxon>Nematoda</taxon>
        <taxon>Chromadorea</taxon>
        <taxon>Rhabditida</taxon>
        <taxon>Spirurina</taxon>
        <taxon>Oxyuridomorpha</taxon>
        <taxon>Oxyuroidea</taxon>
        <taxon>Oxyuridae</taxon>
        <taxon>Syphacia</taxon>
    </lineage>
</organism>
<accession>A0A0N5A8P9</accession>
<dbReference type="AlphaFoldDB" id="A0A0N5A8P9"/>
<dbReference type="InterPro" id="IPR017907">
    <property type="entry name" value="Znf_RING_CS"/>
</dbReference>
<dbReference type="InterPro" id="IPR018957">
    <property type="entry name" value="Znf_C3HC4_RING-type"/>
</dbReference>
<dbReference type="PANTHER" id="PTHR12618">
    <property type="entry name" value="PHD AND RING FINGER DOMAIN-CONTAINING PROTEIN 1"/>
    <property type="match status" value="1"/>
</dbReference>
<protein>
    <submittedName>
        <fullName evidence="8">PHD-type domain-containing protein</fullName>
    </submittedName>
</protein>
<keyword evidence="1" id="KW-0479">Metal-binding</keyword>
<dbReference type="PANTHER" id="PTHR12618:SF20">
    <property type="entry name" value="PHD AND RING FINGER DOMAIN-CONTAINING PROTEIN 1"/>
    <property type="match status" value="1"/>
</dbReference>
<dbReference type="PROSITE" id="PS50016">
    <property type="entry name" value="ZF_PHD_2"/>
    <property type="match status" value="1"/>
</dbReference>
<dbReference type="PROSITE" id="PS00518">
    <property type="entry name" value="ZF_RING_1"/>
    <property type="match status" value="1"/>
</dbReference>
<evidence type="ECO:0000259" key="5">
    <source>
        <dbReference type="PROSITE" id="PS50016"/>
    </source>
</evidence>
<keyword evidence="7" id="KW-1185">Reference proteome</keyword>
<dbReference type="SUPFAM" id="SSF57850">
    <property type="entry name" value="RING/U-box"/>
    <property type="match status" value="1"/>
</dbReference>
<evidence type="ECO:0000313" key="7">
    <source>
        <dbReference type="Proteomes" id="UP000046393"/>
    </source>
</evidence>
<evidence type="ECO:0000256" key="3">
    <source>
        <dbReference type="ARBA" id="ARBA00022833"/>
    </source>
</evidence>
<reference evidence="8" key="1">
    <citation type="submission" date="2017-02" db="UniProtKB">
        <authorList>
            <consortium name="WormBaseParasite"/>
        </authorList>
    </citation>
    <scope>IDENTIFICATION</scope>
</reference>
<dbReference type="InterPro" id="IPR001965">
    <property type="entry name" value="Znf_PHD"/>
</dbReference>
<proteinExistence type="predicted"/>